<dbReference type="Gene3D" id="2.10.50.10">
    <property type="entry name" value="Tumor Necrosis Factor Receptor, subunit A, domain 2"/>
    <property type="match status" value="1"/>
</dbReference>
<evidence type="ECO:0000313" key="4">
    <source>
        <dbReference type="EMBL" id="GMH62012.1"/>
    </source>
</evidence>
<dbReference type="OrthoDB" id="227844at2759"/>
<accession>A0A9W7E0P2</accession>
<dbReference type="SMART" id="SM01411">
    <property type="entry name" value="Ephrin_rec_like"/>
    <property type="match status" value="1"/>
</dbReference>
<dbReference type="Proteomes" id="UP001165082">
    <property type="component" value="Unassembled WGS sequence"/>
</dbReference>
<feature type="chain" id="PRO_5040752218" description="Tyrosine-protein kinase ephrin type A/B receptor-like domain-containing protein" evidence="3">
    <location>
        <begin position="23"/>
        <end position="580"/>
    </location>
</feature>
<evidence type="ECO:0000313" key="5">
    <source>
        <dbReference type="Proteomes" id="UP001165082"/>
    </source>
</evidence>
<feature type="transmembrane region" description="Helical" evidence="2">
    <location>
        <begin position="250"/>
        <end position="269"/>
    </location>
</feature>
<feature type="transmembrane region" description="Helical" evidence="2">
    <location>
        <begin position="219"/>
        <end position="238"/>
    </location>
</feature>
<feature type="region of interest" description="Disordered" evidence="1">
    <location>
        <begin position="534"/>
        <end position="580"/>
    </location>
</feature>
<evidence type="ECO:0000256" key="2">
    <source>
        <dbReference type="SAM" id="Phobius"/>
    </source>
</evidence>
<dbReference type="AlphaFoldDB" id="A0A9W7E0P2"/>
<feature type="transmembrane region" description="Helical" evidence="2">
    <location>
        <begin position="453"/>
        <end position="474"/>
    </location>
</feature>
<evidence type="ECO:0000256" key="3">
    <source>
        <dbReference type="SAM" id="SignalP"/>
    </source>
</evidence>
<evidence type="ECO:0008006" key="6">
    <source>
        <dbReference type="Google" id="ProtNLM"/>
    </source>
</evidence>
<gene>
    <name evidence="4" type="ORF">TrRE_jg13300</name>
</gene>
<keyword evidence="3" id="KW-0732">Signal</keyword>
<feature type="compositionally biased region" description="Basic and acidic residues" evidence="1">
    <location>
        <begin position="534"/>
        <end position="572"/>
    </location>
</feature>
<keyword evidence="2" id="KW-0472">Membrane</keyword>
<feature type="transmembrane region" description="Helical" evidence="2">
    <location>
        <begin position="347"/>
        <end position="370"/>
    </location>
</feature>
<evidence type="ECO:0000256" key="1">
    <source>
        <dbReference type="SAM" id="MobiDB-lite"/>
    </source>
</evidence>
<protein>
    <recommendedName>
        <fullName evidence="6">Tyrosine-protein kinase ephrin type A/B receptor-like domain-containing protein</fullName>
    </recommendedName>
</protein>
<feature type="transmembrane region" description="Helical" evidence="2">
    <location>
        <begin position="307"/>
        <end position="327"/>
    </location>
</feature>
<comment type="caution">
    <text evidence="4">The sequence shown here is derived from an EMBL/GenBank/DDBJ whole genome shotgun (WGS) entry which is preliminary data.</text>
</comment>
<name>A0A9W7E0P2_9STRA</name>
<reference evidence="4" key="1">
    <citation type="submission" date="2022-07" db="EMBL/GenBank/DDBJ databases">
        <title>Genome analysis of Parmales, a sister group of diatoms, reveals the evolutionary specialization of diatoms from phago-mixotrophs to photoautotrophs.</title>
        <authorList>
            <person name="Ban H."/>
            <person name="Sato S."/>
            <person name="Yoshikawa S."/>
            <person name="Kazumasa Y."/>
            <person name="Nakamura Y."/>
            <person name="Ichinomiya M."/>
            <person name="Saitoh K."/>
            <person name="Sato N."/>
            <person name="Blanc-Mathieu R."/>
            <person name="Endo H."/>
            <person name="Kuwata A."/>
            <person name="Ogata H."/>
        </authorList>
    </citation>
    <scope>NUCLEOTIDE SEQUENCE</scope>
</reference>
<feature type="signal peptide" evidence="3">
    <location>
        <begin position="1"/>
        <end position="22"/>
    </location>
</feature>
<dbReference type="EMBL" id="BRXZ01001089">
    <property type="protein sequence ID" value="GMH62012.1"/>
    <property type="molecule type" value="Genomic_DNA"/>
</dbReference>
<proteinExistence type="predicted"/>
<keyword evidence="2" id="KW-1133">Transmembrane helix</keyword>
<keyword evidence="5" id="KW-1185">Reference proteome</keyword>
<organism evidence="4 5">
    <name type="scientific">Triparma retinervis</name>
    <dbReference type="NCBI Taxonomy" id="2557542"/>
    <lineage>
        <taxon>Eukaryota</taxon>
        <taxon>Sar</taxon>
        <taxon>Stramenopiles</taxon>
        <taxon>Ochrophyta</taxon>
        <taxon>Bolidophyceae</taxon>
        <taxon>Parmales</taxon>
        <taxon>Triparmaceae</taxon>
        <taxon>Triparma</taxon>
    </lineage>
</organism>
<keyword evidence="2" id="KW-0812">Transmembrane</keyword>
<sequence length="580" mass="64278">MRPATLFSPLLMALGLLVVVRGNLLRSGSAHFNPSQQQQQKQQHSPPRLLDGVLACSPGSGKANGTDACEICPEGKFSNVTGPSTCTDCPDDFYCASGSASPVACPTNHSLICNSNDECPEPLTNSFEPDEAHVCVDYRCTSLTSKTGYCYIDTVSLRGTVEVIKSKPQQLNEEVCQDLFIGGFREEGEIGCPTGSICARWKRVEAKLNSLYALNQADAILEIIGGVITIVYVGANYLNYNLTSMWFNRLNVFVFMALDVVLQISVLSISNDSSIMETLTTVQSASCWLVTSDATATMIDLTSSFDWVNVLGWLELGVVCIALSSALQDRLKEEEDQKEDRSIYERIGLIISILAIFFDIILSSMDFFLFTMNTHTAYGEISATLYEEEFYTTVEVTGADGFPEMQFRSTSNMPKCQLVQPLFPANPYTPTPIISPANCMEKTIVVDYGSKSWIIWLTILLVCWVLGISGMVYYRRKYPSAKGILMTKAEMQIELTEKRDEVRRRQESNGRKDVEIARQKAEIEALRKEKEALAKAKANTDARERRASSSSKKEANLKKREEEMRAKGDIVKTKSAGALI</sequence>